<dbReference type="SUPFAM" id="SSF53850">
    <property type="entry name" value="Periplasmic binding protein-like II"/>
    <property type="match status" value="1"/>
</dbReference>
<dbReference type="InterPro" id="IPR010065">
    <property type="entry name" value="AA_ABC_transptr_permease_3TM"/>
</dbReference>
<dbReference type="SUPFAM" id="SSF161098">
    <property type="entry name" value="MetI-like"/>
    <property type="match status" value="1"/>
</dbReference>
<evidence type="ECO:0000259" key="11">
    <source>
        <dbReference type="PROSITE" id="PS50928"/>
    </source>
</evidence>
<feature type="transmembrane region" description="Helical" evidence="9">
    <location>
        <begin position="358"/>
        <end position="379"/>
    </location>
</feature>
<dbReference type="FunFam" id="1.10.3720.10:FF:000033">
    <property type="entry name" value="Polar amino acid ABC transporter permease"/>
    <property type="match status" value="1"/>
</dbReference>
<sequence>MKKGIKGFIALLILFSTLFIPAEPVLAEDGSALQRVQDAGVLVVGTSADFPPFEFYAVVDGERQVVGMDMMIAQKVADDLGVELQIQDIGFDSLLPALEARNVDVVIAGMTPTAERRRSVDFSDIYFQTFQNIMIRAEDEDVYDSLESLSGLTVGVQSGSLQEDLAQQIPDAEIMSLTDLNDLLLALKTNRIEAIVMQGPNAEAHAGHDEDLHTFVGGFELDDDDQGSAIAFRQGEDSLVDAVNESLAEIEEQNLTEEYLAEAGEYMAQAELDEDGEEIEEGFIASYWEYFLDGTLITLLISASAVFFGLILGSLLALMRLSKVFLLKPLATAYVEFVRGTPLLIQVMFIYFASGMFFNLPALTAGIIAVSLNSGAYIAEIIRSGINSVNKGQDEAARSLGMSKNDSMRYIVFPQALKNIWPALGNEFITIIKESSIVSVIGVGELIFQTRVVRSISFQGILPLFITMLIYFALTFSLTKLLNFYEGRMNHD</sequence>
<dbReference type="OrthoDB" id="9811552at2"/>
<feature type="chain" id="PRO_5011777415" evidence="10">
    <location>
        <begin position="28"/>
        <end position="492"/>
    </location>
</feature>
<dbReference type="EMBL" id="FNZU01000005">
    <property type="protein sequence ID" value="SEK70064.1"/>
    <property type="molecule type" value="Genomic_DNA"/>
</dbReference>
<dbReference type="PROSITE" id="PS50928">
    <property type="entry name" value="ABC_TM1"/>
    <property type="match status" value="1"/>
</dbReference>
<feature type="signal peptide" evidence="10">
    <location>
        <begin position="1"/>
        <end position="27"/>
    </location>
</feature>
<dbReference type="InterPro" id="IPR035906">
    <property type="entry name" value="MetI-like_sf"/>
</dbReference>
<dbReference type="GO" id="GO:0043190">
    <property type="term" value="C:ATP-binding cassette (ABC) transporter complex"/>
    <property type="evidence" value="ECO:0007669"/>
    <property type="project" value="InterPro"/>
</dbReference>
<keyword evidence="4" id="KW-1003">Cell membrane</keyword>
<evidence type="ECO:0000313" key="13">
    <source>
        <dbReference type="Proteomes" id="UP000199081"/>
    </source>
</evidence>
<dbReference type="CDD" id="cd06261">
    <property type="entry name" value="TM_PBP2"/>
    <property type="match status" value="1"/>
</dbReference>
<evidence type="ECO:0000256" key="4">
    <source>
        <dbReference type="ARBA" id="ARBA00022475"/>
    </source>
</evidence>
<evidence type="ECO:0000256" key="9">
    <source>
        <dbReference type="RuleBase" id="RU363032"/>
    </source>
</evidence>
<dbReference type="Pfam" id="PF00497">
    <property type="entry name" value="SBP_bac_3"/>
    <property type="match status" value="1"/>
</dbReference>
<keyword evidence="6" id="KW-0029">Amino-acid transport</keyword>
<keyword evidence="8 9" id="KW-0472">Membrane</keyword>
<keyword evidence="10" id="KW-0732">Signal</keyword>
<dbReference type="RefSeq" id="WP_091480113.1">
    <property type="nucleotide sequence ID" value="NZ_BJYC01000005.1"/>
</dbReference>
<name>A0A1H7J6Q3_9LACT</name>
<feature type="transmembrane region" description="Helical" evidence="9">
    <location>
        <begin position="461"/>
        <end position="482"/>
    </location>
</feature>
<dbReference type="Gene3D" id="3.40.190.10">
    <property type="entry name" value="Periplasmic binding protein-like II"/>
    <property type="match status" value="2"/>
</dbReference>
<evidence type="ECO:0000256" key="3">
    <source>
        <dbReference type="ARBA" id="ARBA00022448"/>
    </source>
</evidence>
<keyword evidence="3 9" id="KW-0813">Transport</keyword>
<comment type="similarity">
    <text evidence="2">Belongs to the binding-protein-dependent transport system permease family. HisMQ subfamily.</text>
</comment>
<feature type="transmembrane region" description="Helical" evidence="9">
    <location>
        <begin position="296"/>
        <end position="318"/>
    </location>
</feature>
<comment type="subcellular location">
    <subcellularLocation>
        <location evidence="1 9">Cell membrane</location>
        <topology evidence="1 9">Multi-pass membrane protein</topology>
    </subcellularLocation>
</comment>
<protein>
    <submittedName>
        <fullName evidence="12">Polar amino acid transport system substrate-binding protein</fullName>
    </submittedName>
</protein>
<dbReference type="PANTHER" id="PTHR30614">
    <property type="entry name" value="MEMBRANE COMPONENT OF AMINO ACID ABC TRANSPORTER"/>
    <property type="match status" value="1"/>
</dbReference>
<dbReference type="GO" id="GO:0006865">
    <property type="term" value="P:amino acid transport"/>
    <property type="evidence" value="ECO:0007669"/>
    <property type="project" value="UniProtKB-KW"/>
</dbReference>
<keyword evidence="5 9" id="KW-0812">Transmembrane</keyword>
<keyword evidence="7 9" id="KW-1133">Transmembrane helix</keyword>
<dbReference type="InterPro" id="IPR043429">
    <property type="entry name" value="ArtM/GltK/GlnP/TcyL/YhdX-like"/>
</dbReference>
<evidence type="ECO:0000256" key="8">
    <source>
        <dbReference type="ARBA" id="ARBA00023136"/>
    </source>
</evidence>
<dbReference type="PANTHER" id="PTHR30614:SF20">
    <property type="entry name" value="GLUTAMINE TRANSPORT SYSTEM PERMEASE PROTEIN GLNP"/>
    <property type="match status" value="1"/>
</dbReference>
<evidence type="ECO:0000313" key="12">
    <source>
        <dbReference type="EMBL" id="SEK70064.1"/>
    </source>
</evidence>
<reference evidence="13" key="1">
    <citation type="submission" date="2016-10" db="EMBL/GenBank/DDBJ databases">
        <authorList>
            <person name="Varghese N."/>
            <person name="Submissions S."/>
        </authorList>
    </citation>
    <scope>NUCLEOTIDE SEQUENCE [LARGE SCALE GENOMIC DNA]</scope>
    <source>
        <strain evidence="13">DSM 19183</strain>
    </source>
</reference>
<evidence type="ECO:0000256" key="7">
    <source>
        <dbReference type="ARBA" id="ARBA00022989"/>
    </source>
</evidence>
<evidence type="ECO:0000256" key="5">
    <source>
        <dbReference type="ARBA" id="ARBA00022692"/>
    </source>
</evidence>
<dbReference type="InterPro" id="IPR001638">
    <property type="entry name" value="Solute-binding_3/MltF_N"/>
</dbReference>
<evidence type="ECO:0000256" key="10">
    <source>
        <dbReference type="SAM" id="SignalP"/>
    </source>
</evidence>
<dbReference type="Pfam" id="PF00528">
    <property type="entry name" value="BPD_transp_1"/>
    <property type="match status" value="1"/>
</dbReference>
<feature type="domain" description="ABC transmembrane type-1" evidence="11">
    <location>
        <begin position="295"/>
        <end position="482"/>
    </location>
</feature>
<evidence type="ECO:0000256" key="2">
    <source>
        <dbReference type="ARBA" id="ARBA00010072"/>
    </source>
</evidence>
<keyword evidence="13" id="KW-1185">Reference proteome</keyword>
<gene>
    <name evidence="12" type="ORF">SAMN04488099_10588</name>
</gene>
<evidence type="ECO:0000256" key="6">
    <source>
        <dbReference type="ARBA" id="ARBA00022970"/>
    </source>
</evidence>
<dbReference type="NCBIfam" id="TIGR01726">
    <property type="entry name" value="HEQRo_perm_3TM"/>
    <property type="match status" value="1"/>
</dbReference>
<proteinExistence type="inferred from homology"/>
<dbReference type="AlphaFoldDB" id="A0A1H7J6Q3"/>
<dbReference type="Proteomes" id="UP000199081">
    <property type="component" value="Unassembled WGS sequence"/>
</dbReference>
<dbReference type="GO" id="GO:0022857">
    <property type="term" value="F:transmembrane transporter activity"/>
    <property type="evidence" value="ECO:0007669"/>
    <property type="project" value="InterPro"/>
</dbReference>
<dbReference type="Gene3D" id="1.10.3720.10">
    <property type="entry name" value="MetI-like"/>
    <property type="match status" value="1"/>
</dbReference>
<dbReference type="SMART" id="SM00062">
    <property type="entry name" value="PBPb"/>
    <property type="match status" value="1"/>
</dbReference>
<dbReference type="STRING" id="426702.SAMN04488099_10588"/>
<organism evidence="12 13">
    <name type="scientific">Alkalibacterium pelagium</name>
    <dbReference type="NCBI Taxonomy" id="426702"/>
    <lineage>
        <taxon>Bacteria</taxon>
        <taxon>Bacillati</taxon>
        <taxon>Bacillota</taxon>
        <taxon>Bacilli</taxon>
        <taxon>Lactobacillales</taxon>
        <taxon>Carnobacteriaceae</taxon>
        <taxon>Alkalibacterium</taxon>
    </lineage>
</organism>
<accession>A0A1H7J6Q3</accession>
<evidence type="ECO:0000256" key="1">
    <source>
        <dbReference type="ARBA" id="ARBA00004651"/>
    </source>
</evidence>
<dbReference type="InterPro" id="IPR000515">
    <property type="entry name" value="MetI-like"/>
</dbReference>